<comment type="function">
    <text evidence="4">Lytic transglycosylase with a strong preference for naked glycan strands that lack stem peptides.</text>
</comment>
<evidence type="ECO:0000256" key="1">
    <source>
        <dbReference type="ARBA" id="ARBA00022729"/>
    </source>
</evidence>
<gene>
    <name evidence="4" type="primary">rlpA</name>
    <name evidence="7" type="ORF">ACFQ02_09140</name>
</gene>
<evidence type="ECO:0000313" key="8">
    <source>
        <dbReference type="Proteomes" id="UP001596996"/>
    </source>
</evidence>
<dbReference type="InterPro" id="IPR034718">
    <property type="entry name" value="RlpA"/>
</dbReference>
<sequence>MEQILFNNVTAKRNGTIWKVFYRVLLSFALMGLGLSVQAKVEPQKLYGIAGHPLIYMKVGNKSYSYKIKGVVYYTKTAKEVKNFTQEGIASYYHNRFNGRKNSSGERHNQNAFTAAHKTLPHNSYVLVTNLRNGRKVIVRINDRGPFVKDRIIDLSKVAAREIGIIGKGIGKVRLEILHIHPTGKISGPAARVLAKYAKNNDAKQRLDLKNLTNSQEATVKNNANGTEKVYHYRVHLMNLDSKKQAENMISQLKLNQIQTEIIQRGKKYDVYFSQIMSKEQANQLKLQLRQIDRSAQVIVFVFN</sequence>
<evidence type="ECO:0000259" key="6">
    <source>
        <dbReference type="PROSITE" id="PS51724"/>
    </source>
</evidence>
<organism evidence="7 8">
    <name type="scientific">Seminibacterium arietis</name>
    <dbReference type="NCBI Taxonomy" id="1173502"/>
    <lineage>
        <taxon>Bacteria</taxon>
        <taxon>Pseudomonadati</taxon>
        <taxon>Pseudomonadota</taxon>
        <taxon>Gammaproteobacteria</taxon>
        <taxon>Pasteurellales</taxon>
        <taxon>Pasteurellaceae</taxon>
        <taxon>Seminibacterium</taxon>
    </lineage>
</organism>
<evidence type="ECO:0000256" key="4">
    <source>
        <dbReference type="HAMAP-Rule" id="MF_02071"/>
    </source>
</evidence>
<comment type="similarity">
    <text evidence="4 5">Belongs to the RlpA family.</text>
</comment>
<dbReference type="PANTHER" id="PTHR34183:SF1">
    <property type="entry name" value="ENDOLYTIC PEPTIDOGLYCAN TRANSGLYCOSYLASE RLPA"/>
    <property type="match status" value="1"/>
</dbReference>
<keyword evidence="2 4" id="KW-0456">Lyase</keyword>
<evidence type="ECO:0000256" key="5">
    <source>
        <dbReference type="RuleBase" id="RU003495"/>
    </source>
</evidence>
<dbReference type="SUPFAM" id="SSF50685">
    <property type="entry name" value="Barwin-like endoglucanases"/>
    <property type="match status" value="1"/>
</dbReference>
<evidence type="ECO:0000256" key="2">
    <source>
        <dbReference type="ARBA" id="ARBA00023239"/>
    </source>
</evidence>
<dbReference type="HAMAP" id="MF_02071">
    <property type="entry name" value="RlpA"/>
    <property type="match status" value="1"/>
</dbReference>
<dbReference type="SUPFAM" id="SSF110997">
    <property type="entry name" value="Sporulation related repeat"/>
    <property type="match status" value="1"/>
</dbReference>
<dbReference type="PANTHER" id="PTHR34183">
    <property type="entry name" value="ENDOLYTIC PEPTIDOGLYCAN TRANSGLYCOSYLASE RLPA"/>
    <property type="match status" value="1"/>
</dbReference>
<evidence type="ECO:0000313" key="7">
    <source>
        <dbReference type="EMBL" id="MFD0966985.1"/>
    </source>
</evidence>
<dbReference type="Pfam" id="PF03330">
    <property type="entry name" value="DPBB_1"/>
    <property type="match status" value="1"/>
</dbReference>
<dbReference type="EMBL" id="JBHTJN010000028">
    <property type="protein sequence ID" value="MFD0966985.1"/>
    <property type="molecule type" value="Genomic_DNA"/>
</dbReference>
<dbReference type="RefSeq" id="WP_380822104.1">
    <property type="nucleotide sequence ID" value="NZ_JBHTJN010000028.1"/>
</dbReference>
<keyword evidence="8" id="KW-1185">Reference proteome</keyword>
<dbReference type="InterPro" id="IPR009009">
    <property type="entry name" value="RlpA-like_DPBB"/>
</dbReference>
<dbReference type="Gene3D" id="3.30.70.1070">
    <property type="entry name" value="Sporulation related repeat"/>
    <property type="match status" value="1"/>
</dbReference>
<dbReference type="InterPro" id="IPR007730">
    <property type="entry name" value="SPOR-like_dom"/>
</dbReference>
<dbReference type="Proteomes" id="UP001596996">
    <property type="component" value="Unassembled WGS sequence"/>
</dbReference>
<keyword evidence="1" id="KW-0732">Signal</keyword>
<dbReference type="InterPro" id="IPR036680">
    <property type="entry name" value="SPOR-like_sf"/>
</dbReference>
<dbReference type="CDD" id="cd22268">
    <property type="entry name" value="DPBB_RlpA-like"/>
    <property type="match status" value="1"/>
</dbReference>
<dbReference type="InterPro" id="IPR012997">
    <property type="entry name" value="RplA"/>
</dbReference>
<keyword evidence="3 4" id="KW-0961">Cell wall biogenesis/degradation</keyword>
<dbReference type="Pfam" id="PF05036">
    <property type="entry name" value="SPOR"/>
    <property type="match status" value="1"/>
</dbReference>
<dbReference type="EC" id="4.2.2.-" evidence="4"/>
<dbReference type="Gene3D" id="2.40.40.10">
    <property type="entry name" value="RlpA-like domain"/>
    <property type="match status" value="1"/>
</dbReference>
<evidence type="ECO:0000256" key="3">
    <source>
        <dbReference type="ARBA" id="ARBA00023316"/>
    </source>
</evidence>
<dbReference type="PROSITE" id="PS51724">
    <property type="entry name" value="SPOR"/>
    <property type="match status" value="1"/>
</dbReference>
<feature type="domain" description="SPOR" evidence="6">
    <location>
        <begin position="227"/>
        <end position="304"/>
    </location>
</feature>
<dbReference type="NCBIfam" id="TIGR00413">
    <property type="entry name" value="rlpA"/>
    <property type="match status" value="1"/>
</dbReference>
<protein>
    <recommendedName>
        <fullName evidence="4">Endolytic peptidoglycan transglycosylase RlpA</fullName>
        <ecNumber evidence="4">4.2.2.-</ecNumber>
    </recommendedName>
</protein>
<reference evidence="8" key="1">
    <citation type="journal article" date="2019" name="Int. J. Syst. Evol. Microbiol.">
        <title>The Global Catalogue of Microorganisms (GCM) 10K type strain sequencing project: providing services to taxonomists for standard genome sequencing and annotation.</title>
        <authorList>
            <consortium name="The Broad Institute Genomics Platform"/>
            <consortium name="The Broad Institute Genome Sequencing Center for Infectious Disease"/>
            <person name="Wu L."/>
            <person name="Ma J."/>
        </authorList>
    </citation>
    <scope>NUCLEOTIDE SEQUENCE [LARGE SCALE GENOMIC DNA]</scope>
    <source>
        <strain evidence="8">CCUG 61707</strain>
    </source>
</reference>
<proteinExistence type="inferred from homology"/>
<name>A0ABW3IAM6_9PAST</name>
<accession>A0ABW3IAM6</accession>
<comment type="caution">
    <text evidence="7">The sequence shown here is derived from an EMBL/GenBank/DDBJ whole genome shotgun (WGS) entry which is preliminary data.</text>
</comment>
<dbReference type="InterPro" id="IPR036908">
    <property type="entry name" value="RlpA-like_sf"/>
</dbReference>